<evidence type="ECO:0000256" key="7">
    <source>
        <dbReference type="ARBA" id="ARBA00022792"/>
    </source>
</evidence>
<comment type="similarity">
    <text evidence="2 15">Belongs to the MCU (TC 1.A.77) family.</text>
</comment>
<keyword evidence="6 15" id="KW-0812">Transmembrane</keyword>
<dbReference type="GO" id="GO:1990246">
    <property type="term" value="C:uniplex complex"/>
    <property type="evidence" value="ECO:0007669"/>
    <property type="project" value="TreeGrafter"/>
</dbReference>
<feature type="domain" description="Calcium uniporter protein C-terminal" evidence="16">
    <location>
        <begin position="7"/>
        <end position="210"/>
    </location>
</feature>
<feature type="transmembrane region" description="Helical" evidence="15">
    <location>
        <begin position="124"/>
        <end position="144"/>
    </location>
</feature>
<evidence type="ECO:0000256" key="3">
    <source>
        <dbReference type="ARBA" id="ARBA00022448"/>
    </source>
</evidence>
<keyword evidence="17" id="KW-1185">Reference proteome</keyword>
<dbReference type="GeneID" id="100908293"/>
<evidence type="ECO:0000313" key="18">
    <source>
        <dbReference type="RefSeq" id="XP_018497081.1"/>
    </source>
</evidence>
<evidence type="ECO:0000256" key="2">
    <source>
        <dbReference type="ARBA" id="ARBA00005653"/>
    </source>
</evidence>
<gene>
    <name evidence="18" type="primary">LOC100908293</name>
</gene>
<dbReference type="GO" id="GO:0015292">
    <property type="term" value="F:uniporter activity"/>
    <property type="evidence" value="ECO:0007669"/>
    <property type="project" value="UniProtKB-UniRule"/>
</dbReference>
<evidence type="ECO:0000256" key="5">
    <source>
        <dbReference type="ARBA" id="ARBA00022673"/>
    </source>
</evidence>
<keyword evidence="10 15" id="KW-0406">Ion transport</keyword>
<evidence type="ECO:0000256" key="14">
    <source>
        <dbReference type="ARBA" id="ARBA00036634"/>
    </source>
</evidence>
<dbReference type="GO" id="GO:0005262">
    <property type="term" value="F:calcium channel activity"/>
    <property type="evidence" value="ECO:0007669"/>
    <property type="project" value="UniProtKB-UniRule"/>
</dbReference>
<keyword evidence="13 15" id="KW-0407">Ion channel</keyword>
<dbReference type="CTD" id="90550"/>
<evidence type="ECO:0000256" key="6">
    <source>
        <dbReference type="ARBA" id="ARBA00022692"/>
    </source>
</evidence>
<keyword evidence="12 15" id="KW-0472">Membrane</keyword>
<keyword evidence="3 15" id="KW-0813">Transport</keyword>
<evidence type="ECO:0000256" key="10">
    <source>
        <dbReference type="ARBA" id="ARBA00023065"/>
    </source>
</evidence>
<dbReference type="Pfam" id="PF04678">
    <property type="entry name" value="MCU"/>
    <property type="match status" value="1"/>
</dbReference>
<accession>A0AAJ7PAX6</accession>
<dbReference type="AlphaFoldDB" id="A0AAJ7PAX6"/>
<keyword evidence="11 15" id="KW-0496">Mitochondrion</keyword>
<protein>
    <recommendedName>
        <fullName evidence="15">Calcium uniporter protein</fullName>
    </recommendedName>
</protein>
<evidence type="ECO:0000256" key="15">
    <source>
        <dbReference type="RuleBase" id="RU367035"/>
    </source>
</evidence>
<comment type="function">
    <text evidence="15">Mitochondrial inner membrane calcium uniporter that mediates calcium uptake into mitochondria. Mitochondrial calcium homeostasis plays key roles in cellular physiology and regulates cell bioenergetics, cytoplasmic calcium signals and activation of cell death pathways.</text>
</comment>
<comment type="subcellular location">
    <subcellularLocation>
        <location evidence="1 15">Mitochondrion inner membrane</location>
        <topology evidence="1 15">Multi-pass membrane protein</topology>
    </subcellularLocation>
</comment>
<feature type="transmembrane region" description="Helical" evidence="15">
    <location>
        <begin position="156"/>
        <end position="174"/>
    </location>
</feature>
<evidence type="ECO:0000256" key="8">
    <source>
        <dbReference type="ARBA" id="ARBA00022837"/>
    </source>
</evidence>
<keyword evidence="8 15" id="KW-0106">Calcium</keyword>
<reference evidence="18" key="1">
    <citation type="submission" date="2025-08" db="UniProtKB">
        <authorList>
            <consortium name="RefSeq"/>
        </authorList>
    </citation>
    <scope>IDENTIFICATION</scope>
</reference>
<dbReference type="RefSeq" id="XP_018497081.1">
    <property type="nucleotide sequence ID" value="XM_018641565.1"/>
</dbReference>
<organism evidence="17 18">
    <name type="scientific">Galendromus occidentalis</name>
    <name type="common">western predatory mite</name>
    <dbReference type="NCBI Taxonomy" id="34638"/>
    <lineage>
        <taxon>Eukaryota</taxon>
        <taxon>Metazoa</taxon>
        <taxon>Ecdysozoa</taxon>
        <taxon>Arthropoda</taxon>
        <taxon>Chelicerata</taxon>
        <taxon>Arachnida</taxon>
        <taxon>Acari</taxon>
        <taxon>Parasitiformes</taxon>
        <taxon>Mesostigmata</taxon>
        <taxon>Gamasina</taxon>
        <taxon>Phytoseioidea</taxon>
        <taxon>Phytoseiidae</taxon>
        <taxon>Typhlodrominae</taxon>
        <taxon>Galendromus</taxon>
    </lineage>
</organism>
<sequence length="256" mass="30107">MDAIRNEDHGVDFLVAHTLEGYRIAGNTSIELLLQSPFNLTVNNTVYKVEPPETQAKLSSEEEESLADVKKLVNRLFENLTVSEHQLEQERKILEKIEQIQFEVGPLEKLKDEVARQSQRRTTIIGWTGLGLMGVQFGVLSRLTWWEYSWDIMEPVTYFVTYGTSMAAYAYFMVTKQDYYLPDVRDREFLKAFWKGAKHRGLDLERYNELRNSLAECQEELRRLRDPLQKHLPLREICDDCVLHKGLEEKRRKDEY</sequence>
<comment type="domain">
    <text evidence="15">The selectivity filter, in which calcium ions are arranged in single file, is composed of two acidic rings separated by one helical turn along the central axis of the channel pore.</text>
</comment>
<dbReference type="PANTHER" id="PTHR13462:SF10">
    <property type="entry name" value="CALCIUM UNIPORTER PROTEIN, MITOCHONDRIAL"/>
    <property type="match status" value="1"/>
</dbReference>
<dbReference type="GO" id="GO:0036444">
    <property type="term" value="P:calcium import into the mitochondrion"/>
    <property type="evidence" value="ECO:0007669"/>
    <property type="project" value="UniProtKB-ARBA"/>
</dbReference>
<keyword evidence="4 15" id="KW-0109">Calcium transport</keyword>
<dbReference type="InterPro" id="IPR006769">
    <property type="entry name" value="MCU_C"/>
</dbReference>
<dbReference type="KEGG" id="goe:100908293"/>
<evidence type="ECO:0000256" key="4">
    <source>
        <dbReference type="ARBA" id="ARBA00022568"/>
    </source>
</evidence>
<keyword evidence="7 15" id="KW-0999">Mitochondrion inner membrane</keyword>
<evidence type="ECO:0000256" key="9">
    <source>
        <dbReference type="ARBA" id="ARBA00022989"/>
    </source>
</evidence>
<dbReference type="GO" id="GO:0051560">
    <property type="term" value="P:mitochondrial calcium ion homeostasis"/>
    <property type="evidence" value="ECO:0007669"/>
    <property type="project" value="UniProtKB-UniRule"/>
</dbReference>
<evidence type="ECO:0000256" key="1">
    <source>
        <dbReference type="ARBA" id="ARBA00004448"/>
    </source>
</evidence>
<dbReference type="Proteomes" id="UP000694867">
    <property type="component" value="Unplaced"/>
</dbReference>
<proteinExistence type="inferred from homology"/>
<evidence type="ECO:0000256" key="11">
    <source>
        <dbReference type="ARBA" id="ARBA00023128"/>
    </source>
</evidence>
<keyword evidence="9 15" id="KW-1133">Transmembrane helix</keyword>
<dbReference type="PANTHER" id="PTHR13462">
    <property type="entry name" value="CALCIUM UNIPORTER PROTEIN, MITOCHONDRIAL"/>
    <property type="match status" value="1"/>
</dbReference>
<name>A0AAJ7PAX6_9ACAR</name>
<evidence type="ECO:0000256" key="12">
    <source>
        <dbReference type="ARBA" id="ARBA00023136"/>
    </source>
</evidence>
<keyword evidence="5 15" id="KW-0107">Calcium channel</keyword>
<dbReference type="InterPro" id="IPR039055">
    <property type="entry name" value="MCU_fam"/>
</dbReference>
<evidence type="ECO:0000313" key="17">
    <source>
        <dbReference type="Proteomes" id="UP000694867"/>
    </source>
</evidence>
<comment type="catalytic activity">
    <reaction evidence="14">
        <text>Ca(2+)(in) = Ca(2+)(out)</text>
        <dbReference type="Rhea" id="RHEA:29671"/>
        <dbReference type="ChEBI" id="CHEBI:29108"/>
    </reaction>
</comment>
<evidence type="ECO:0000259" key="16">
    <source>
        <dbReference type="Pfam" id="PF04678"/>
    </source>
</evidence>
<evidence type="ECO:0000256" key="13">
    <source>
        <dbReference type="ARBA" id="ARBA00023303"/>
    </source>
</evidence>